<protein>
    <recommendedName>
        <fullName evidence="3">Thioredoxin-like fold domain-containing protein</fullName>
    </recommendedName>
</protein>
<dbReference type="Proteomes" id="UP000635885">
    <property type="component" value="Unassembled WGS sequence"/>
</dbReference>
<accession>A0ABQ1MPR4</accession>
<sequence length="146" mass="17279">MWSSNLEKSQGREIVHFENAEVVNPFEDVSFSQDWFDSEHQVVTYTSNLGEYSILNFDWETAIENNPEYKFIFYYSGKRKEKLESWLKKNDFKHPILFDPEKTFYDENIVDKVSSIAFIVKSNRIMQLSNPSIPSFQSDLDEVVKQ</sequence>
<evidence type="ECO:0000313" key="2">
    <source>
        <dbReference type="Proteomes" id="UP000635885"/>
    </source>
</evidence>
<reference evidence="2" key="1">
    <citation type="journal article" date="2019" name="Int. J. Syst. Evol. Microbiol.">
        <title>The Global Catalogue of Microorganisms (GCM) 10K type strain sequencing project: providing services to taxonomists for standard genome sequencing and annotation.</title>
        <authorList>
            <consortium name="The Broad Institute Genomics Platform"/>
            <consortium name="The Broad Institute Genome Sequencing Center for Infectious Disease"/>
            <person name="Wu L."/>
            <person name="Ma J."/>
        </authorList>
    </citation>
    <scope>NUCLEOTIDE SEQUENCE [LARGE SCALE GENOMIC DNA]</scope>
    <source>
        <strain evidence="2">CGMCC 1.12479</strain>
    </source>
</reference>
<proteinExistence type="predicted"/>
<gene>
    <name evidence="1" type="ORF">GCM10010993_23730</name>
</gene>
<comment type="caution">
    <text evidence="1">The sequence shown here is derived from an EMBL/GenBank/DDBJ whole genome shotgun (WGS) entry which is preliminary data.</text>
</comment>
<organism evidence="1 2">
    <name type="scientific">Belliella aquatica</name>
    <dbReference type="NCBI Taxonomy" id="1323734"/>
    <lineage>
        <taxon>Bacteria</taxon>
        <taxon>Pseudomonadati</taxon>
        <taxon>Bacteroidota</taxon>
        <taxon>Cytophagia</taxon>
        <taxon>Cytophagales</taxon>
        <taxon>Cyclobacteriaceae</taxon>
        <taxon>Belliella</taxon>
    </lineage>
</organism>
<name>A0ABQ1MPR4_9BACT</name>
<evidence type="ECO:0008006" key="3">
    <source>
        <dbReference type="Google" id="ProtNLM"/>
    </source>
</evidence>
<evidence type="ECO:0000313" key="1">
    <source>
        <dbReference type="EMBL" id="GGC44485.1"/>
    </source>
</evidence>
<keyword evidence="2" id="KW-1185">Reference proteome</keyword>
<dbReference type="EMBL" id="BMFD01000008">
    <property type="protein sequence ID" value="GGC44485.1"/>
    <property type="molecule type" value="Genomic_DNA"/>
</dbReference>